<feature type="chain" id="PRO_5046819373" evidence="1">
    <location>
        <begin position="25"/>
        <end position="303"/>
    </location>
</feature>
<feature type="signal peptide" evidence="1">
    <location>
        <begin position="1"/>
        <end position="24"/>
    </location>
</feature>
<gene>
    <name evidence="2" type="ORF">IPZ78_15925</name>
</gene>
<dbReference type="Pfam" id="PF13365">
    <property type="entry name" value="Trypsin_2"/>
    <property type="match status" value="1"/>
</dbReference>
<accession>A0ABS7ZD19</accession>
<organism evidence="2 3">
    <name type="scientific">Sphingobacterium bovistauri</name>
    <dbReference type="NCBI Taxonomy" id="2781959"/>
    <lineage>
        <taxon>Bacteria</taxon>
        <taxon>Pseudomonadati</taxon>
        <taxon>Bacteroidota</taxon>
        <taxon>Sphingobacteriia</taxon>
        <taxon>Sphingobacteriales</taxon>
        <taxon>Sphingobacteriaceae</taxon>
        <taxon>Sphingobacterium</taxon>
    </lineage>
</organism>
<reference evidence="2" key="1">
    <citation type="submission" date="2020-10" db="EMBL/GenBank/DDBJ databases">
        <authorList>
            <person name="Lu T."/>
            <person name="Wang Q."/>
            <person name="Han X."/>
        </authorList>
    </citation>
    <scope>NUCLEOTIDE SEQUENCE</scope>
    <source>
        <strain evidence="2">WQ 366</strain>
    </source>
</reference>
<dbReference type="Proteomes" id="UP001165302">
    <property type="component" value="Unassembled WGS sequence"/>
</dbReference>
<sequence length="303" mass="33460">MLKVSIYKLFFSAVFCAAFSFSQAQVHNPNDENLYMDVTEWMKTLEKKSGELLKNSTYLDTTQAKLQLTAAEGKIAKVKKLNPLNKSLTQAELATLVKESTVVFGMAYDCGRCHLTHVNPASGYVIDEDGIIVTNHHVVESFTKSEGRKNLAMPIQTSNGNVYLVTEILASNEAADLCIVRVDTKGDKLKALPLGNAAKQGDEIFVMGHPNQMLYYFTGGNVVRNYMSPKSRFQTFSVAEMDITADYAAGSSGGPVVDNKGNLVATVSSTRSIYYNQQEQKNLQMVVKNTKPVISLKKMISWK</sequence>
<dbReference type="Gene3D" id="2.40.10.120">
    <property type="match status" value="1"/>
</dbReference>
<dbReference type="RefSeq" id="WP_225554988.1">
    <property type="nucleotide sequence ID" value="NZ_JADEYP010000039.1"/>
</dbReference>
<evidence type="ECO:0000256" key="1">
    <source>
        <dbReference type="SAM" id="SignalP"/>
    </source>
</evidence>
<proteinExistence type="predicted"/>
<keyword evidence="1" id="KW-0732">Signal</keyword>
<dbReference type="EMBL" id="JADEYP010000039">
    <property type="protein sequence ID" value="MCA5006629.1"/>
    <property type="molecule type" value="Genomic_DNA"/>
</dbReference>
<evidence type="ECO:0000313" key="3">
    <source>
        <dbReference type="Proteomes" id="UP001165302"/>
    </source>
</evidence>
<evidence type="ECO:0000313" key="2">
    <source>
        <dbReference type="EMBL" id="MCA5006629.1"/>
    </source>
</evidence>
<keyword evidence="3" id="KW-1185">Reference proteome</keyword>
<dbReference type="PANTHER" id="PTHR22939">
    <property type="entry name" value="SERINE PROTEASE FAMILY S1C HTRA-RELATED"/>
    <property type="match status" value="1"/>
</dbReference>
<dbReference type="PANTHER" id="PTHR22939:SF129">
    <property type="entry name" value="SERINE PROTEASE HTRA2, MITOCHONDRIAL"/>
    <property type="match status" value="1"/>
</dbReference>
<name>A0ABS7ZD19_9SPHI</name>
<dbReference type="SUPFAM" id="SSF50494">
    <property type="entry name" value="Trypsin-like serine proteases"/>
    <property type="match status" value="1"/>
</dbReference>
<protein>
    <submittedName>
        <fullName evidence="2">Trypsin-like peptidase domain-containing protein</fullName>
    </submittedName>
</protein>
<comment type="caution">
    <text evidence="2">The sequence shown here is derived from an EMBL/GenBank/DDBJ whole genome shotgun (WGS) entry which is preliminary data.</text>
</comment>
<dbReference type="InterPro" id="IPR009003">
    <property type="entry name" value="Peptidase_S1_PA"/>
</dbReference>